<feature type="domain" description="RNA polymerase sigma-70 region 2" evidence="5">
    <location>
        <begin position="10"/>
        <end position="78"/>
    </location>
</feature>
<dbReference type="Pfam" id="PF08281">
    <property type="entry name" value="Sigma70_r4_2"/>
    <property type="match status" value="1"/>
</dbReference>
<name>A0A7X5C0A1_9BACL</name>
<evidence type="ECO:0000256" key="2">
    <source>
        <dbReference type="ARBA" id="ARBA00023015"/>
    </source>
</evidence>
<comment type="similarity">
    <text evidence="1">Belongs to the sigma-70 factor family. ECF subfamily.</text>
</comment>
<dbReference type="GO" id="GO:0016987">
    <property type="term" value="F:sigma factor activity"/>
    <property type="evidence" value="ECO:0007669"/>
    <property type="project" value="UniProtKB-KW"/>
</dbReference>
<dbReference type="InterPro" id="IPR036388">
    <property type="entry name" value="WH-like_DNA-bd_sf"/>
</dbReference>
<dbReference type="GO" id="GO:0003677">
    <property type="term" value="F:DNA binding"/>
    <property type="evidence" value="ECO:0007669"/>
    <property type="project" value="InterPro"/>
</dbReference>
<evidence type="ECO:0000313" key="8">
    <source>
        <dbReference type="Proteomes" id="UP000558113"/>
    </source>
</evidence>
<dbReference type="SUPFAM" id="SSF88946">
    <property type="entry name" value="Sigma2 domain of RNA polymerase sigma factors"/>
    <property type="match status" value="1"/>
</dbReference>
<evidence type="ECO:0000256" key="1">
    <source>
        <dbReference type="ARBA" id="ARBA00010641"/>
    </source>
</evidence>
<dbReference type="InterPro" id="IPR039425">
    <property type="entry name" value="RNA_pol_sigma-70-like"/>
</dbReference>
<feature type="domain" description="RNA polymerase sigma factor 70 region 4 type 2" evidence="6">
    <location>
        <begin position="109"/>
        <end position="161"/>
    </location>
</feature>
<accession>A0A7X5C0A1</accession>
<dbReference type="AlphaFoldDB" id="A0A7X5C0A1"/>
<organism evidence="7 8">
    <name type="scientific">Paenibacillus sacheonensis</name>
    <dbReference type="NCBI Taxonomy" id="742054"/>
    <lineage>
        <taxon>Bacteria</taxon>
        <taxon>Bacillati</taxon>
        <taxon>Bacillota</taxon>
        <taxon>Bacilli</taxon>
        <taxon>Bacillales</taxon>
        <taxon>Paenibacillaceae</taxon>
        <taxon>Paenibacillus</taxon>
    </lineage>
</organism>
<keyword evidence="2" id="KW-0805">Transcription regulation</keyword>
<dbReference type="Gene3D" id="1.10.1740.10">
    <property type="match status" value="1"/>
</dbReference>
<gene>
    <name evidence="7" type="ORF">GT003_20370</name>
</gene>
<evidence type="ECO:0000259" key="5">
    <source>
        <dbReference type="Pfam" id="PF04542"/>
    </source>
</evidence>
<keyword evidence="8" id="KW-1185">Reference proteome</keyword>
<proteinExistence type="inferred from homology"/>
<dbReference type="Pfam" id="PF04542">
    <property type="entry name" value="Sigma70_r2"/>
    <property type="match status" value="1"/>
</dbReference>
<sequence>MNHRELFHGLYAAHSKQLFSFLLGRTNDRELAADLLQDVYLRAWNRRESVDRIAPAERIYWLFSVAANRLKDEYRRTANQKKAEERLRAAPADGEGDLSGVVAGRERVRELEARMNDLPDELRCILTMKVLGELNSVQIGAILQQPPGTIRYKILQARRLLAEQLKLLETVPTGEKGDLHARRR</sequence>
<dbReference type="PANTHER" id="PTHR43133">
    <property type="entry name" value="RNA POLYMERASE ECF-TYPE SIGMA FACTO"/>
    <property type="match status" value="1"/>
</dbReference>
<protein>
    <submittedName>
        <fullName evidence="7">Sigma-70 family RNA polymerase sigma factor</fullName>
    </submittedName>
</protein>
<evidence type="ECO:0000259" key="6">
    <source>
        <dbReference type="Pfam" id="PF08281"/>
    </source>
</evidence>
<evidence type="ECO:0000256" key="4">
    <source>
        <dbReference type="ARBA" id="ARBA00023163"/>
    </source>
</evidence>
<dbReference type="InterPro" id="IPR013324">
    <property type="entry name" value="RNA_pol_sigma_r3/r4-like"/>
</dbReference>
<dbReference type="InterPro" id="IPR013249">
    <property type="entry name" value="RNA_pol_sigma70_r4_t2"/>
</dbReference>
<dbReference type="NCBIfam" id="TIGR02937">
    <property type="entry name" value="sigma70-ECF"/>
    <property type="match status" value="1"/>
</dbReference>
<comment type="caution">
    <text evidence="7">The sequence shown here is derived from an EMBL/GenBank/DDBJ whole genome shotgun (WGS) entry which is preliminary data.</text>
</comment>
<dbReference type="SUPFAM" id="SSF88659">
    <property type="entry name" value="Sigma3 and sigma4 domains of RNA polymerase sigma factors"/>
    <property type="match status" value="1"/>
</dbReference>
<dbReference type="Gene3D" id="1.10.10.10">
    <property type="entry name" value="Winged helix-like DNA-binding domain superfamily/Winged helix DNA-binding domain"/>
    <property type="match status" value="1"/>
</dbReference>
<evidence type="ECO:0000256" key="3">
    <source>
        <dbReference type="ARBA" id="ARBA00023082"/>
    </source>
</evidence>
<dbReference type="InterPro" id="IPR014284">
    <property type="entry name" value="RNA_pol_sigma-70_dom"/>
</dbReference>
<dbReference type="OrthoDB" id="306910at2"/>
<keyword evidence="4" id="KW-0804">Transcription</keyword>
<dbReference type="RefSeq" id="WP_161701244.1">
    <property type="nucleotide sequence ID" value="NZ_JAAAMU010000011.1"/>
</dbReference>
<reference evidence="7 8" key="1">
    <citation type="submission" date="2020-01" db="EMBL/GenBank/DDBJ databases">
        <title>Paenibacillus soybeanensis sp. nov. isolated from the nodules of soybean (Glycine max(L.) Merr).</title>
        <authorList>
            <person name="Wang H."/>
        </authorList>
    </citation>
    <scope>NUCLEOTIDE SEQUENCE [LARGE SCALE GENOMIC DNA]</scope>
    <source>
        <strain evidence="7 8">DSM 23054</strain>
    </source>
</reference>
<dbReference type="Proteomes" id="UP000558113">
    <property type="component" value="Unassembled WGS sequence"/>
</dbReference>
<keyword evidence="3" id="KW-0731">Sigma factor</keyword>
<dbReference type="PANTHER" id="PTHR43133:SF25">
    <property type="entry name" value="RNA POLYMERASE SIGMA FACTOR RFAY-RELATED"/>
    <property type="match status" value="1"/>
</dbReference>
<dbReference type="InterPro" id="IPR013325">
    <property type="entry name" value="RNA_pol_sigma_r2"/>
</dbReference>
<dbReference type="InterPro" id="IPR007627">
    <property type="entry name" value="RNA_pol_sigma70_r2"/>
</dbReference>
<evidence type="ECO:0000313" key="7">
    <source>
        <dbReference type="EMBL" id="NBC71356.1"/>
    </source>
</evidence>
<dbReference type="EMBL" id="JAAAMU010000011">
    <property type="protein sequence ID" value="NBC71356.1"/>
    <property type="molecule type" value="Genomic_DNA"/>
</dbReference>
<dbReference type="GO" id="GO:0006352">
    <property type="term" value="P:DNA-templated transcription initiation"/>
    <property type="evidence" value="ECO:0007669"/>
    <property type="project" value="InterPro"/>
</dbReference>